<proteinExistence type="predicted"/>
<protein>
    <submittedName>
        <fullName evidence="3">Uncharacterized protein</fullName>
    </submittedName>
</protein>
<dbReference type="AlphaFoldDB" id="A0A8H2JA50"/>
<gene>
    <name evidence="2" type="ORF">C1S78_007265</name>
    <name evidence="3" type="ORF">C1S78_07260</name>
</gene>
<evidence type="ECO:0000313" key="3">
    <source>
        <dbReference type="EMBL" id="TLH52179.1"/>
    </source>
</evidence>
<organism evidence="3">
    <name type="scientific">Mycolicibacterium mucogenicum DSM 44124</name>
    <dbReference type="NCBI Taxonomy" id="1226753"/>
    <lineage>
        <taxon>Bacteria</taxon>
        <taxon>Bacillati</taxon>
        <taxon>Actinomycetota</taxon>
        <taxon>Actinomycetes</taxon>
        <taxon>Mycobacteriales</taxon>
        <taxon>Mycobacteriaceae</taxon>
        <taxon>Mycolicibacterium</taxon>
    </lineage>
</organism>
<reference evidence="2 4" key="3">
    <citation type="journal article" date="2019" name="Sci. Rep.">
        <title>Insight into the biology of Mycobacterium mucogenicum and Mycobacterium neoaurum clade members.</title>
        <authorList>
            <person name="Behra P.R.K."/>
            <person name="Pettersson B.M.F."/>
            <person name="Ramesh M."/>
            <person name="Dasgupta S."/>
            <person name="Kirsebom L.A."/>
        </authorList>
    </citation>
    <scope>NUCLEOTIDE SEQUENCE [LARGE SCALE GENOMIC DNA]</scope>
    <source>
        <strain evidence="2 4">DSM 44124</strain>
    </source>
</reference>
<reference evidence="3" key="1">
    <citation type="submission" date="2018-01" db="EMBL/GenBank/DDBJ databases">
        <title>Comparative genomics of Mycobacterium mucogenicum and Mycobacterium neoaurum clade members emphasizing tRNA and non-coding RNA.</title>
        <authorList>
            <person name="Behra P.R.K."/>
            <person name="Pettersson B.M.F."/>
            <person name="Das S."/>
            <person name="Dasgupta S."/>
            <person name="Kirsebom L.A."/>
        </authorList>
    </citation>
    <scope>NUCLEOTIDE SEQUENCE</scope>
    <source>
        <strain evidence="3">DSM 44124</strain>
    </source>
</reference>
<evidence type="ECO:0000256" key="1">
    <source>
        <dbReference type="SAM" id="MobiDB-lite"/>
    </source>
</evidence>
<dbReference type="RefSeq" id="WP_053854135.1">
    <property type="nucleotide sequence ID" value="NZ_ANBS01000034.1"/>
</dbReference>
<dbReference type="Proteomes" id="UP000309231">
    <property type="component" value="Chromosome"/>
</dbReference>
<dbReference type="KEGG" id="mmuc:C1S78_007265"/>
<dbReference type="EMBL" id="CP062008">
    <property type="protein sequence ID" value="QPG70752.1"/>
    <property type="molecule type" value="Genomic_DNA"/>
</dbReference>
<accession>A0A8H2JA50</accession>
<sequence>MTDKRRLRSLKQARRDVRRAKKRNAGNALDGPLKGLSAELTDVLRPAMNRHPGYLLSMASCAINVGKRKPAQLDAGTPDDGKLHRMLTNLMAVRDRQVTALLAVIAELLVDDPVLQLECREELAQRHEHLPRWIASLAQVDVHRAVRRTDLFGDVDEIAIGAQLTGGHRLTVVVRLDHNRFSSVTDIAIVPEPIDDALARIAAQGSEYDVVEMNLADARAWIENAVKKPLFARDGDRWMSNRPLATWLISRLPEGGVGRSPSMGWASAEQLCESFFVSSSSAPFDGAGYREQLLELFETGTEDPLRWSETRVRDVLRDPSYYDDDTPLEVALDIPDLLRAFIPYAHAQSGIGDELTSRSLAVIDELRSSYRRELMREAHEFWGYDDVG</sequence>
<feature type="compositionally biased region" description="Basic residues" evidence="1">
    <location>
        <begin position="1"/>
        <end position="24"/>
    </location>
</feature>
<dbReference type="GeneID" id="76724700"/>
<keyword evidence="4" id="KW-1185">Reference proteome</keyword>
<evidence type="ECO:0000313" key="2">
    <source>
        <dbReference type="EMBL" id="QPG70752.1"/>
    </source>
</evidence>
<dbReference type="EMBL" id="POTL01000001">
    <property type="protein sequence ID" value="TLH52179.1"/>
    <property type="molecule type" value="Genomic_DNA"/>
</dbReference>
<feature type="region of interest" description="Disordered" evidence="1">
    <location>
        <begin position="1"/>
        <end position="31"/>
    </location>
</feature>
<reference evidence="2 4" key="2">
    <citation type="journal article" date="2019" name="BMC Evol. Biol.">
        <title>Comparative genomics of Mycobacterium mucogenicum and Mycobacterium neoaurum clade members emphasizing tRNA and non-coding RNA.</title>
        <authorList>
            <person name="Behra P.R.K."/>
            <person name="Pettersson B.M.F."/>
            <person name="Das S."/>
            <person name="Dasgupta S."/>
            <person name="Kirsebom L.A."/>
        </authorList>
    </citation>
    <scope>NUCLEOTIDE SEQUENCE [LARGE SCALE GENOMIC DNA]</scope>
    <source>
        <strain evidence="2 4">DSM 44124</strain>
    </source>
</reference>
<name>A0A8H2JA50_MYCMU</name>
<evidence type="ECO:0000313" key="4">
    <source>
        <dbReference type="Proteomes" id="UP000309231"/>
    </source>
</evidence>